<dbReference type="AlphaFoldDB" id="A0A1Y0VNN4"/>
<name>A0A1Y0VNN4_PEDPE</name>
<feature type="transmembrane region" description="Helical" evidence="1">
    <location>
        <begin position="45"/>
        <end position="65"/>
    </location>
</feature>
<dbReference type="InterPro" id="IPR006485">
    <property type="entry name" value="Phage-like_holin"/>
</dbReference>
<accession>A0A1Y0VNN4</accession>
<dbReference type="EMBL" id="CP021474">
    <property type="protein sequence ID" value="ARW19740.1"/>
    <property type="molecule type" value="Genomic_DNA"/>
</dbReference>
<gene>
    <name evidence="2" type="ORF">S100892_01167</name>
</gene>
<proteinExistence type="predicted"/>
<evidence type="ECO:0008006" key="4">
    <source>
        <dbReference type="Google" id="ProtNLM"/>
    </source>
</evidence>
<reference evidence="2 3" key="1">
    <citation type="submission" date="2017-05" db="EMBL/GenBank/DDBJ databases">
        <title>Genome sequence of Pediococcus pentosaceus strain SRCM100892.</title>
        <authorList>
            <person name="Cho S.H."/>
        </authorList>
    </citation>
    <scope>NUCLEOTIDE SEQUENCE [LARGE SCALE GENOMIC DNA]</scope>
    <source>
        <strain evidence="2 3">SRCM100892</strain>
    </source>
</reference>
<dbReference type="Pfam" id="PF04531">
    <property type="entry name" value="Phage_holin_1"/>
    <property type="match status" value="1"/>
</dbReference>
<evidence type="ECO:0000313" key="3">
    <source>
        <dbReference type="Proteomes" id="UP000196118"/>
    </source>
</evidence>
<evidence type="ECO:0000313" key="2">
    <source>
        <dbReference type="EMBL" id="ARW19740.1"/>
    </source>
</evidence>
<sequence>MKNVKEKAKNIDWHDGKLWAGLISLGIVLIQQIMVVFGFTYPINWSGVVGIINTVLTILGMLGVVSDVTTVSNQKGEPDEKIK</sequence>
<keyword evidence="1" id="KW-0812">Transmembrane</keyword>
<keyword evidence="1" id="KW-0472">Membrane</keyword>
<organism evidence="2 3">
    <name type="scientific">Pediococcus pentosaceus</name>
    <dbReference type="NCBI Taxonomy" id="1255"/>
    <lineage>
        <taxon>Bacteria</taxon>
        <taxon>Bacillati</taxon>
        <taxon>Bacillota</taxon>
        <taxon>Bacilli</taxon>
        <taxon>Lactobacillales</taxon>
        <taxon>Lactobacillaceae</taxon>
        <taxon>Pediococcus</taxon>
    </lineage>
</organism>
<protein>
    <recommendedName>
        <fullName evidence="4">Holin</fullName>
    </recommendedName>
</protein>
<keyword evidence="1" id="KW-1133">Transmembrane helix</keyword>
<evidence type="ECO:0000256" key="1">
    <source>
        <dbReference type="SAM" id="Phobius"/>
    </source>
</evidence>
<dbReference type="Proteomes" id="UP000196118">
    <property type="component" value="Chromosome"/>
</dbReference>
<feature type="transmembrane region" description="Helical" evidence="1">
    <location>
        <begin position="20"/>
        <end position="39"/>
    </location>
</feature>